<dbReference type="GO" id="GO:0051087">
    <property type="term" value="F:protein-folding chaperone binding"/>
    <property type="evidence" value="ECO:0007669"/>
    <property type="project" value="TreeGrafter"/>
</dbReference>
<comment type="caution">
    <text evidence="10">The sequence shown here is derived from an EMBL/GenBank/DDBJ whole genome shotgun (WGS) entry which is preliminary data.</text>
</comment>
<feature type="domain" description="Cdc37 N-terminal" evidence="9">
    <location>
        <begin position="15"/>
        <end position="178"/>
    </location>
</feature>
<dbReference type="GO" id="GO:0019901">
    <property type="term" value="F:protein kinase binding"/>
    <property type="evidence" value="ECO:0007669"/>
    <property type="project" value="InterPro"/>
</dbReference>
<feature type="region of interest" description="Disordered" evidence="6">
    <location>
        <begin position="195"/>
        <end position="227"/>
    </location>
</feature>
<keyword evidence="4" id="KW-0143">Chaperone</keyword>
<keyword evidence="3" id="KW-0963">Cytoplasm</keyword>
<dbReference type="AlphaFoldDB" id="A0AAD2K7W2"/>
<proteinExistence type="inferred from homology"/>
<protein>
    <recommendedName>
        <fullName evidence="5">Hsp90 chaperone protein kinase-targeting subunit</fullName>
    </recommendedName>
</protein>
<evidence type="ECO:0000256" key="4">
    <source>
        <dbReference type="ARBA" id="ARBA00023186"/>
    </source>
</evidence>
<dbReference type="SMART" id="SM01069">
    <property type="entry name" value="CDC37_C"/>
    <property type="match status" value="1"/>
</dbReference>
<dbReference type="PANTHER" id="PTHR12800:SF4">
    <property type="entry name" value="HSP90 CO-CHAPERONE CDC37"/>
    <property type="match status" value="1"/>
</dbReference>
<evidence type="ECO:0000256" key="1">
    <source>
        <dbReference type="ARBA" id="ARBA00004496"/>
    </source>
</evidence>
<dbReference type="SUPFAM" id="SSF101391">
    <property type="entry name" value="Hsp90 co-chaperone CDC37"/>
    <property type="match status" value="1"/>
</dbReference>
<dbReference type="InterPro" id="IPR013874">
    <property type="entry name" value="Cdc37_Hsp90-bd"/>
</dbReference>
<dbReference type="Pfam" id="PF08564">
    <property type="entry name" value="CDC37_C"/>
    <property type="match status" value="1"/>
</dbReference>
<accession>A0AAD2K7W2</accession>
<dbReference type="InterPro" id="IPR004918">
    <property type="entry name" value="Cdc37"/>
</dbReference>
<dbReference type="EMBL" id="CAVNYO010000478">
    <property type="protein sequence ID" value="CAK5284095.1"/>
    <property type="molecule type" value="Genomic_DNA"/>
</dbReference>
<feature type="domain" description="Cdc37 Hsp90 binding" evidence="8">
    <location>
        <begin position="182"/>
        <end position="354"/>
    </location>
</feature>
<dbReference type="Gene3D" id="1.20.58.610">
    <property type="entry name" value="Cdc37, Hsp90 binding domain"/>
    <property type="match status" value="1"/>
</dbReference>
<dbReference type="GO" id="GO:0031072">
    <property type="term" value="F:heat shock protein binding"/>
    <property type="evidence" value="ECO:0007669"/>
    <property type="project" value="TreeGrafter"/>
</dbReference>
<dbReference type="GO" id="GO:0006457">
    <property type="term" value="P:protein folding"/>
    <property type="evidence" value="ECO:0007669"/>
    <property type="project" value="TreeGrafter"/>
</dbReference>
<dbReference type="Pfam" id="PF03234">
    <property type="entry name" value="CDC37_N"/>
    <property type="match status" value="1"/>
</dbReference>
<dbReference type="SMART" id="SM01071">
    <property type="entry name" value="CDC37_N"/>
    <property type="match status" value="1"/>
</dbReference>
<evidence type="ECO:0000256" key="3">
    <source>
        <dbReference type="ARBA" id="ARBA00022490"/>
    </source>
</evidence>
<dbReference type="InterPro" id="IPR013873">
    <property type="entry name" value="Cdc37_C"/>
</dbReference>
<sequence>MLSIYRQPGLLSLSWKQRDIHEKRELRKNKIDHLNAQIACNKVLSPRIEDIHAKLTSADLDKPQSVYFNSLVEQLETNPSKECPPGNNPDKLEHTYDGMILSLLRQVADSAKAEVKNAGVSADEREQRLGKALANGLGKHIVQLKETIANDEKTVKEELAEQKKHITSEDMHDGFDTKYVPPKPAPAPHPIAAKMDAPPAKKSTTTEYEVINSPKGKEKEDTEDEELEDDIANLTPSLDAFSRIPLQDFEKSFRFIQEHRDVVVPGASDALLGAGFKAQYENQPKYAKQCVHQSLLLQYGEKLGADGLGIFFKKMISGDKRAQMVFLDDVEKTYAHLENRVKTSKEESQKGKETIMLATENEGDISFNVPSGPPPDELVLGEGMEDMDLEQVRAALQLRWDVFQGLPLDLQKALQTEQLAEVNKVFGAMEVEEAEDILQRLDMSGIIPFSESGVRDETGADVD</sequence>
<comment type="subcellular location">
    <subcellularLocation>
        <location evidence="1">Cytoplasm</location>
    </subcellularLocation>
</comment>
<comment type="similarity">
    <text evidence="2">Belongs to the CDC37 family.</text>
</comment>
<reference evidence="10" key="1">
    <citation type="submission" date="2023-11" db="EMBL/GenBank/DDBJ databases">
        <authorList>
            <person name="De Vega J J."/>
            <person name="De Vega J J."/>
        </authorList>
    </citation>
    <scope>NUCLEOTIDE SEQUENCE</scope>
</reference>
<evidence type="ECO:0000313" key="10">
    <source>
        <dbReference type="EMBL" id="CAK5284095.1"/>
    </source>
</evidence>
<evidence type="ECO:0000259" key="8">
    <source>
        <dbReference type="SMART" id="SM01070"/>
    </source>
</evidence>
<feature type="domain" description="Cdc37 C-terminal" evidence="7">
    <location>
        <begin position="367"/>
        <end position="462"/>
    </location>
</feature>
<evidence type="ECO:0000259" key="9">
    <source>
        <dbReference type="SMART" id="SM01071"/>
    </source>
</evidence>
<name>A0AAD2K7W2_9AGAR</name>
<evidence type="ECO:0000313" key="11">
    <source>
        <dbReference type="Proteomes" id="UP001295794"/>
    </source>
</evidence>
<gene>
    <name evidence="10" type="ORF">MYCIT1_LOCUS37115</name>
</gene>
<dbReference type="Pfam" id="PF08565">
    <property type="entry name" value="CDC37_M"/>
    <property type="match status" value="1"/>
</dbReference>
<evidence type="ECO:0000256" key="2">
    <source>
        <dbReference type="ARBA" id="ARBA00006222"/>
    </source>
</evidence>
<evidence type="ECO:0000259" key="7">
    <source>
        <dbReference type="SMART" id="SM01069"/>
    </source>
</evidence>
<dbReference type="GO" id="GO:0051082">
    <property type="term" value="F:unfolded protein binding"/>
    <property type="evidence" value="ECO:0007669"/>
    <property type="project" value="TreeGrafter"/>
</dbReference>
<organism evidence="10 11">
    <name type="scientific">Mycena citricolor</name>
    <dbReference type="NCBI Taxonomy" id="2018698"/>
    <lineage>
        <taxon>Eukaryota</taxon>
        <taxon>Fungi</taxon>
        <taxon>Dikarya</taxon>
        <taxon>Basidiomycota</taxon>
        <taxon>Agaricomycotina</taxon>
        <taxon>Agaricomycetes</taxon>
        <taxon>Agaricomycetidae</taxon>
        <taxon>Agaricales</taxon>
        <taxon>Marasmiineae</taxon>
        <taxon>Mycenaceae</taxon>
        <taxon>Mycena</taxon>
    </lineage>
</organism>
<evidence type="ECO:0000256" key="5">
    <source>
        <dbReference type="ARBA" id="ARBA00031396"/>
    </source>
</evidence>
<dbReference type="InterPro" id="IPR013855">
    <property type="entry name" value="Cdc37_N_dom"/>
</dbReference>
<dbReference type="GO" id="GO:0005737">
    <property type="term" value="C:cytoplasm"/>
    <property type="evidence" value="ECO:0007669"/>
    <property type="project" value="UniProtKB-SubCell"/>
</dbReference>
<keyword evidence="11" id="KW-1185">Reference proteome</keyword>
<dbReference type="InterPro" id="IPR038189">
    <property type="entry name" value="Cdc37_Hsp90-bd_sf"/>
</dbReference>
<dbReference type="GO" id="GO:0050821">
    <property type="term" value="P:protein stabilization"/>
    <property type="evidence" value="ECO:0007669"/>
    <property type="project" value="TreeGrafter"/>
</dbReference>
<dbReference type="SMART" id="SM01070">
    <property type="entry name" value="CDC37_M"/>
    <property type="match status" value="1"/>
</dbReference>
<dbReference type="PANTHER" id="PTHR12800">
    <property type="entry name" value="CDC37-RELATED"/>
    <property type="match status" value="1"/>
</dbReference>
<evidence type="ECO:0000256" key="6">
    <source>
        <dbReference type="SAM" id="MobiDB-lite"/>
    </source>
</evidence>
<dbReference type="Proteomes" id="UP001295794">
    <property type="component" value="Unassembled WGS sequence"/>
</dbReference>